<dbReference type="GO" id="GO:0005886">
    <property type="term" value="C:plasma membrane"/>
    <property type="evidence" value="ECO:0007669"/>
    <property type="project" value="UniProtKB-SubCell"/>
</dbReference>
<keyword evidence="4 7" id="KW-1133">Transmembrane helix</keyword>
<dbReference type="PANTHER" id="PTHR30572">
    <property type="entry name" value="MEMBRANE COMPONENT OF TRANSPORTER-RELATED"/>
    <property type="match status" value="1"/>
</dbReference>
<keyword evidence="3 7" id="KW-0812">Transmembrane</keyword>
<feature type="transmembrane region" description="Helical" evidence="7">
    <location>
        <begin position="446"/>
        <end position="463"/>
    </location>
</feature>
<feature type="transmembrane region" description="Helical" evidence="7">
    <location>
        <begin position="520"/>
        <end position="539"/>
    </location>
</feature>
<dbReference type="STRING" id="1121883.SAMN02745226_00029"/>
<evidence type="ECO:0000259" key="8">
    <source>
        <dbReference type="Pfam" id="PF02687"/>
    </source>
</evidence>
<dbReference type="GO" id="GO:0022857">
    <property type="term" value="F:transmembrane transporter activity"/>
    <property type="evidence" value="ECO:0007669"/>
    <property type="project" value="TreeGrafter"/>
</dbReference>
<feature type="transmembrane region" description="Helical" evidence="7">
    <location>
        <begin position="475"/>
        <end position="493"/>
    </location>
</feature>
<evidence type="ECO:0000256" key="3">
    <source>
        <dbReference type="ARBA" id="ARBA00022692"/>
    </source>
</evidence>
<evidence type="ECO:0000256" key="6">
    <source>
        <dbReference type="ARBA" id="ARBA00038076"/>
    </source>
</evidence>
<evidence type="ECO:0000256" key="5">
    <source>
        <dbReference type="ARBA" id="ARBA00023136"/>
    </source>
</evidence>
<dbReference type="InterPro" id="IPR050250">
    <property type="entry name" value="Macrolide_Exporter_MacB"/>
</dbReference>
<comment type="similarity">
    <text evidence="6">Belongs to the ABC-4 integral membrane protein family.</text>
</comment>
<proteinExistence type="inferred from homology"/>
<evidence type="ECO:0000313" key="10">
    <source>
        <dbReference type="Proteomes" id="UP000184207"/>
    </source>
</evidence>
<evidence type="ECO:0000256" key="2">
    <source>
        <dbReference type="ARBA" id="ARBA00022475"/>
    </source>
</evidence>
<dbReference type="EMBL" id="FRDJ01000001">
    <property type="protein sequence ID" value="SHN48666.1"/>
    <property type="molecule type" value="Genomic_DNA"/>
</dbReference>
<dbReference type="OrthoDB" id="39370at2"/>
<evidence type="ECO:0000256" key="7">
    <source>
        <dbReference type="SAM" id="Phobius"/>
    </source>
</evidence>
<dbReference type="PANTHER" id="PTHR30572:SF4">
    <property type="entry name" value="ABC TRANSPORTER PERMEASE YTRF"/>
    <property type="match status" value="1"/>
</dbReference>
<evidence type="ECO:0000313" key="9">
    <source>
        <dbReference type="EMBL" id="SHN48666.1"/>
    </source>
</evidence>
<dbReference type="Pfam" id="PF02687">
    <property type="entry name" value="FtsX"/>
    <property type="match status" value="2"/>
</dbReference>
<dbReference type="Proteomes" id="UP000184207">
    <property type="component" value="Unassembled WGS sequence"/>
</dbReference>
<protein>
    <submittedName>
        <fullName evidence="9">Putative ABC transport system permease protein</fullName>
    </submittedName>
</protein>
<feature type="transmembrane region" description="Helical" evidence="7">
    <location>
        <begin position="424"/>
        <end position="439"/>
    </location>
</feature>
<dbReference type="InterPro" id="IPR003838">
    <property type="entry name" value="ABC3_permease_C"/>
</dbReference>
<name>A0A1M7RRD9_FERGO</name>
<sequence>MIWTISFRNFVKHWKIGLLAILGTMVATMLLVGGLSLNDSVSSYLEEKINKNFGEVDFILKDKADTIFLPKALDLERVTEFLKNYPEIKKFVAVKLASVTAKINGKYVDLFAIATTDELEKFIGKRIDGITISSDTAKSFGIDVGEEIEIITAKTTFKVKIQALGTGLLNFRGETASANGTIFLPESMFEEYGVYPLKEANAIFIASNLPVEKHAEFAQKLAKEGSVRVVAGKYRLFTSPLNKIIGYLFIGFSGFTVISSFLFVSSFFGIIVEERKRTLGVLRALGYNSLQMFSVLFIEGFMYLISSEIVGAGAGIFFGRYLLYKINSFRREDDLFAFVQDRIPFDISFRSIIIGIIIAMIVPVIILIYRSLDFARTSASVLYTGRSQEDVSSKLQKGKRITFKTVLFIIGILIILGLTSRISYSYALLVILALLPLLLRKSVTNLVVFVYGVSILAGVYPLLGTGGARELLLRAGLILAGSIYSIFAFIPYIKGLFESMKSVPVVLALSYIDRHKMRNFTMFVIYSVTLILILISAIVPTSISEYIASKKEEGAFGYNFIIIENPIKTFFGSYKYLNDASFTAYFENLVPVQLVEASFLDKKEKYTFIVSDERVFANLVLPNEKLMAKLRKESAQNIPDKSLYLSDKIVKESGKEVTMVLKGVLPGISPKTVETLFIRDVYDPTEALLPMDGVLIWRNKKFFGAINGYVGVVRDPKKALEAQEFVTRKLDGAFYITGEIEKIYASINNLVNLSLQLFQLGFVAGFAGLAIITFRNVYARKKEIGMLKAVGAEGSVVYRMFIYEALAIVSMATVVAILASVFVVRDFSAFIEPLLQSFKIVVPVWKVLATLLGVFAITTIFVSIPANVSQKIPPSEALRVFD</sequence>
<dbReference type="RefSeq" id="WP_072757110.1">
    <property type="nucleotide sequence ID" value="NZ_FRDJ01000001.1"/>
</dbReference>
<feature type="transmembrane region" description="Helical" evidence="7">
    <location>
        <begin position="293"/>
        <end position="318"/>
    </location>
</feature>
<feature type="domain" description="ABC3 transporter permease C-terminal" evidence="8">
    <location>
        <begin position="762"/>
        <end position="873"/>
    </location>
</feature>
<feature type="transmembrane region" description="Helical" evidence="7">
    <location>
        <begin position="16"/>
        <end position="37"/>
    </location>
</feature>
<feature type="transmembrane region" description="Helical" evidence="7">
    <location>
        <begin position="844"/>
        <end position="864"/>
    </location>
</feature>
<evidence type="ECO:0000256" key="4">
    <source>
        <dbReference type="ARBA" id="ARBA00022989"/>
    </source>
</evidence>
<keyword evidence="5 7" id="KW-0472">Membrane</keyword>
<feature type="transmembrane region" description="Helical" evidence="7">
    <location>
        <begin position="401"/>
        <end position="418"/>
    </location>
</feature>
<feature type="transmembrane region" description="Helical" evidence="7">
    <location>
        <begin position="347"/>
        <end position="369"/>
    </location>
</feature>
<organism evidence="9 10">
    <name type="scientific">Fervidobacterium gondwanense DSM 13020</name>
    <dbReference type="NCBI Taxonomy" id="1121883"/>
    <lineage>
        <taxon>Bacteria</taxon>
        <taxon>Thermotogati</taxon>
        <taxon>Thermotogota</taxon>
        <taxon>Thermotogae</taxon>
        <taxon>Thermotogales</taxon>
        <taxon>Fervidobacteriaceae</taxon>
        <taxon>Fervidobacterium</taxon>
    </lineage>
</organism>
<evidence type="ECO:0000256" key="1">
    <source>
        <dbReference type="ARBA" id="ARBA00004651"/>
    </source>
</evidence>
<keyword evidence="2" id="KW-1003">Cell membrane</keyword>
<feature type="transmembrane region" description="Helical" evidence="7">
    <location>
        <begin position="244"/>
        <end position="272"/>
    </location>
</feature>
<dbReference type="AlphaFoldDB" id="A0A1M7RRD9"/>
<reference evidence="10" key="1">
    <citation type="submission" date="2016-12" db="EMBL/GenBank/DDBJ databases">
        <authorList>
            <person name="Varghese N."/>
            <person name="Submissions S."/>
        </authorList>
    </citation>
    <scope>NUCLEOTIDE SEQUENCE [LARGE SCALE GENOMIC DNA]</scope>
    <source>
        <strain evidence="10">DSM 13020</strain>
    </source>
</reference>
<accession>A0A1M7RRD9</accession>
<feature type="domain" description="ABC3 transporter permease C-terminal" evidence="8">
    <location>
        <begin position="251"/>
        <end position="377"/>
    </location>
</feature>
<feature type="transmembrane region" description="Helical" evidence="7">
    <location>
        <begin position="757"/>
        <end position="779"/>
    </location>
</feature>
<keyword evidence="10" id="KW-1185">Reference proteome</keyword>
<feature type="transmembrane region" description="Helical" evidence="7">
    <location>
        <begin position="800"/>
        <end position="824"/>
    </location>
</feature>
<comment type="subcellular location">
    <subcellularLocation>
        <location evidence="1">Cell membrane</location>
        <topology evidence="1">Multi-pass membrane protein</topology>
    </subcellularLocation>
</comment>
<gene>
    <name evidence="9" type="ORF">SAMN02745226_00029</name>
</gene>